<name>A0A0D8FSZ6_9ACTN</name>
<proteinExistence type="predicted"/>
<evidence type="ECO:0000313" key="2">
    <source>
        <dbReference type="EMBL" id="KJE76231.1"/>
    </source>
</evidence>
<protein>
    <submittedName>
        <fullName evidence="2">Uncharacterized protein</fullName>
    </submittedName>
</protein>
<dbReference type="Proteomes" id="UP000032336">
    <property type="component" value="Unassembled WGS sequence"/>
</dbReference>
<dbReference type="EMBL" id="JXUW01000019">
    <property type="protein sequence ID" value="KJE76231.1"/>
    <property type="molecule type" value="Genomic_DNA"/>
</dbReference>
<dbReference type="OrthoDB" id="9792035at2"/>
<dbReference type="AlphaFoldDB" id="A0A0D8FSZ6"/>
<feature type="region of interest" description="Disordered" evidence="1">
    <location>
        <begin position="1"/>
        <end position="22"/>
    </location>
</feature>
<gene>
    <name evidence="2" type="ORF">FEAC_19660</name>
</gene>
<dbReference type="RefSeq" id="WP_152623165.1">
    <property type="nucleotide sequence ID" value="NZ_JQKF01000034.1"/>
</dbReference>
<evidence type="ECO:0000256" key="1">
    <source>
        <dbReference type="SAM" id="MobiDB-lite"/>
    </source>
</evidence>
<comment type="caution">
    <text evidence="2">The sequence shown here is derived from an EMBL/GenBank/DDBJ whole genome shotgun (WGS) entry which is preliminary data.</text>
</comment>
<reference evidence="2 3" key="1">
    <citation type="submission" date="2015-01" db="EMBL/GenBank/DDBJ databases">
        <title>Draft genome of the acidophilic iron oxidizer Ferrimicrobium acidiphilum strain T23.</title>
        <authorList>
            <person name="Poehlein A."/>
            <person name="Eisen S."/>
            <person name="Schloemann M."/>
            <person name="Johnson B.D."/>
            <person name="Daniel R."/>
            <person name="Muehling M."/>
        </authorList>
    </citation>
    <scope>NUCLEOTIDE SEQUENCE [LARGE SCALE GENOMIC DNA]</scope>
    <source>
        <strain evidence="2 3">T23</strain>
    </source>
</reference>
<feature type="compositionally biased region" description="Polar residues" evidence="1">
    <location>
        <begin position="1"/>
        <end position="11"/>
    </location>
</feature>
<sequence>MSSVNKINQRHPSVEPPGVKSPLRHDSVTIACPVCGSSFGPSGRRTYCSDACRASAYRRRRSSGTLPTLRVPRSQPRREITVYECDTCGERSLGEQRCPQCHTFMRRVGIGGHCPSCEESITISELIGTEFIVEP</sequence>
<evidence type="ECO:0000313" key="3">
    <source>
        <dbReference type="Proteomes" id="UP000032336"/>
    </source>
</evidence>
<keyword evidence="3" id="KW-1185">Reference proteome</keyword>
<accession>A0A0D8FSZ6</accession>
<organism evidence="2 3">
    <name type="scientific">Ferrimicrobium acidiphilum DSM 19497</name>
    <dbReference type="NCBI Taxonomy" id="1121877"/>
    <lineage>
        <taxon>Bacteria</taxon>
        <taxon>Bacillati</taxon>
        <taxon>Actinomycetota</taxon>
        <taxon>Acidimicrobiia</taxon>
        <taxon>Acidimicrobiales</taxon>
        <taxon>Acidimicrobiaceae</taxon>
        <taxon>Ferrimicrobium</taxon>
    </lineage>
</organism>
<dbReference type="GeneID" id="78374071"/>